<sequence length="234" mass="26765">MHLILYDDLPENGDTDIPQRTDILKRNFRTLARDDIFDYNNMEYNKRDVGSSPHPTNNKPRTSSGNQNEPTNLPPKIILVSFESITLETESKSDPLKTKHNLVQNDEYAPPTNPKKQENNSDTDDESNKTTKSSPSRDGGNIGVYENFSKAFLRNLDTNYQQNTNPEVKKQENGVQPQRTENEAGIQMETRPSSYLAHSSNNEKSVLKVFGNKVNGMSIIYKELSLFYSFHYFH</sequence>
<dbReference type="Proteomes" id="UP000188320">
    <property type="component" value="Unassembled WGS sequence"/>
</dbReference>
<proteinExistence type="predicted"/>
<feature type="region of interest" description="Disordered" evidence="1">
    <location>
        <begin position="89"/>
        <end position="143"/>
    </location>
</feature>
<gene>
    <name evidence="2" type="ORF">AX774_g4631</name>
</gene>
<evidence type="ECO:0000313" key="2">
    <source>
        <dbReference type="EMBL" id="OMH81903.1"/>
    </source>
</evidence>
<reference evidence="3" key="1">
    <citation type="submission" date="2017-01" db="EMBL/GenBank/DDBJ databases">
        <authorList>
            <person name="Wang Y."/>
            <person name="White M."/>
            <person name="Kvist S."/>
            <person name="Moncalvo J.-M."/>
        </authorList>
    </citation>
    <scope>NUCLEOTIDE SEQUENCE [LARGE SCALE GENOMIC DNA]</scope>
    <source>
        <strain evidence="3">COL-18-3</strain>
    </source>
</reference>
<name>A0A1R1PLU2_ZANCU</name>
<feature type="compositionally biased region" description="Polar residues" evidence="1">
    <location>
        <begin position="53"/>
        <end position="71"/>
    </location>
</feature>
<feature type="region of interest" description="Disordered" evidence="1">
    <location>
        <begin position="163"/>
        <end position="187"/>
    </location>
</feature>
<comment type="caution">
    <text evidence="2">The sequence shown here is derived from an EMBL/GenBank/DDBJ whole genome shotgun (WGS) entry which is preliminary data.</text>
</comment>
<keyword evidence="3" id="KW-1185">Reference proteome</keyword>
<accession>A0A1R1PLU2</accession>
<evidence type="ECO:0000313" key="3">
    <source>
        <dbReference type="Proteomes" id="UP000188320"/>
    </source>
</evidence>
<dbReference type="AlphaFoldDB" id="A0A1R1PLU2"/>
<dbReference type="EMBL" id="LSSK01000791">
    <property type="protein sequence ID" value="OMH81903.1"/>
    <property type="molecule type" value="Genomic_DNA"/>
</dbReference>
<protein>
    <submittedName>
        <fullName evidence="2">Uncharacterized protein</fullName>
    </submittedName>
</protein>
<feature type="region of interest" description="Disordered" evidence="1">
    <location>
        <begin position="44"/>
        <end position="74"/>
    </location>
</feature>
<organism evidence="2 3">
    <name type="scientific">Zancudomyces culisetae</name>
    <name type="common">Gut fungus</name>
    <name type="synonym">Smittium culisetae</name>
    <dbReference type="NCBI Taxonomy" id="1213189"/>
    <lineage>
        <taxon>Eukaryota</taxon>
        <taxon>Fungi</taxon>
        <taxon>Fungi incertae sedis</taxon>
        <taxon>Zoopagomycota</taxon>
        <taxon>Kickxellomycotina</taxon>
        <taxon>Harpellomycetes</taxon>
        <taxon>Harpellales</taxon>
        <taxon>Legeriomycetaceae</taxon>
        <taxon>Zancudomyces</taxon>
    </lineage>
</organism>
<evidence type="ECO:0000256" key="1">
    <source>
        <dbReference type="SAM" id="MobiDB-lite"/>
    </source>
</evidence>